<dbReference type="InterPro" id="IPR000700">
    <property type="entry name" value="PAS-assoc_C"/>
</dbReference>
<dbReference type="InterPro" id="IPR029787">
    <property type="entry name" value="Nucleotide_cyclase"/>
</dbReference>
<dbReference type="SUPFAM" id="SSF55073">
    <property type="entry name" value="Nucleotide cyclase"/>
    <property type="match status" value="1"/>
</dbReference>
<dbReference type="InterPro" id="IPR013767">
    <property type="entry name" value="PAS_fold"/>
</dbReference>
<name>A0AAX2JEU1_9FUSO</name>
<dbReference type="Proteomes" id="UP000249008">
    <property type="component" value="Chromosome 1"/>
</dbReference>
<dbReference type="EC" id="3.1.4.52" evidence="4"/>
<accession>A0AAX2JEU1</accession>
<gene>
    <name evidence="4" type="primary">gmr_8</name>
    <name evidence="4" type="ORF">NCTC12112_02662</name>
</gene>
<dbReference type="PROSITE" id="PS50113">
    <property type="entry name" value="PAC"/>
    <property type="match status" value="1"/>
</dbReference>
<evidence type="ECO:0000259" key="2">
    <source>
        <dbReference type="PROSITE" id="PS50113"/>
    </source>
</evidence>
<dbReference type="PROSITE" id="PS50887">
    <property type="entry name" value="GGDEF"/>
    <property type="match status" value="1"/>
</dbReference>
<dbReference type="Pfam" id="PF13188">
    <property type="entry name" value="PAS_8"/>
    <property type="match status" value="1"/>
</dbReference>
<evidence type="ECO:0000313" key="4">
    <source>
        <dbReference type="EMBL" id="SQJ11434.1"/>
    </source>
</evidence>
<dbReference type="InterPro" id="IPR035965">
    <property type="entry name" value="PAS-like_dom_sf"/>
</dbReference>
<dbReference type="PANTHER" id="PTHR44757:SF2">
    <property type="entry name" value="BIOFILM ARCHITECTURE MAINTENANCE PROTEIN MBAA"/>
    <property type="match status" value="1"/>
</dbReference>
<organism evidence="4 5">
    <name type="scientific">Fusobacterium ulcerans</name>
    <dbReference type="NCBI Taxonomy" id="861"/>
    <lineage>
        <taxon>Bacteria</taxon>
        <taxon>Fusobacteriati</taxon>
        <taxon>Fusobacteriota</taxon>
        <taxon>Fusobacteriia</taxon>
        <taxon>Fusobacteriales</taxon>
        <taxon>Fusobacteriaceae</taxon>
        <taxon>Fusobacterium</taxon>
    </lineage>
</organism>
<dbReference type="EMBL" id="LS483487">
    <property type="protein sequence ID" value="SQJ11434.1"/>
    <property type="molecule type" value="Genomic_DNA"/>
</dbReference>
<dbReference type="CDD" id="cd01949">
    <property type="entry name" value="GGDEF"/>
    <property type="match status" value="1"/>
</dbReference>
<dbReference type="PANTHER" id="PTHR44757">
    <property type="entry name" value="DIGUANYLATE CYCLASE DGCP"/>
    <property type="match status" value="1"/>
</dbReference>
<dbReference type="Pfam" id="PF00989">
    <property type="entry name" value="PAS"/>
    <property type="match status" value="1"/>
</dbReference>
<dbReference type="SMART" id="SM00267">
    <property type="entry name" value="GGDEF"/>
    <property type="match status" value="1"/>
</dbReference>
<dbReference type="SUPFAM" id="SSF55785">
    <property type="entry name" value="PYP-like sensor domain (PAS domain)"/>
    <property type="match status" value="2"/>
</dbReference>
<dbReference type="AlphaFoldDB" id="A0AAX2JEU1"/>
<dbReference type="Pfam" id="PF00990">
    <property type="entry name" value="GGDEF"/>
    <property type="match status" value="1"/>
</dbReference>
<dbReference type="RefSeq" id="WP_005980673.1">
    <property type="nucleotide sequence ID" value="NZ_CABKNW010000005.1"/>
</dbReference>
<dbReference type="GO" id="GO:0071111">
    <property type="term" value="F:cyclic-guanylate-specific phosphodiesterase activity"/>
    <property type="evidence" value="ECO:0007669"/>
    <property type="project" value="UniProtKB-EC"/>
</dbReference>
<dbReference type="KEGG" id="ful:C4N20_03895"/>
<dbReference type="InterPro" id="IPR043128">
    <property type="entry name" value="Rev_trsase/Diguanyl_cyclase"/>
</dbReference>
<dbReference type="GeneID" id="78453940"/>
<sequence length="525" mass="61202">MYNATLKILYPNNSQLDTAMNNLKMRENFSYDLIKYHNLKDEDIEKANIILVLHSDGYEAEKLKKFMNPNAILIYILEHSILTDKDALFNFVDDIWFSPLSEIEILFRIEKIIDGVKLKKDKNLAENYLNTLINSIPDMVWFKDNAGIHLKVNDAFCSIIGKSREKIEGQDHFTIWDIPRPEYEKGGYICMESEEDVRKAGKTILLYEKVKNRNGFRRLNTYKSPLYDEDGEMMGTVGIAHDITDLENIDIELQLIINTMQFAILICNEHGEIINVNNKFVEYFKIEKDVIVKHNYRNWLKENLTLVTIVDENGCFECNNQKNSKLQVLNCHEKIILDTFQKEIGKLCVFRDITKERELESELIHTSNTDYLTGLYNRRYLYEYMKHFTKVNQIIVLYMDLDNFKSVNDIYGHQMGDEILVLTSSILKKIFPGDLIARIGGDEFLIVSFGEWSIEEIMDKASLLIKDLKEAYINKTNFIHLSSSIGITVAYDKVIDLDELIKQSDIALYEAKKRGKSQIYFLPLE</sequence>
<protein>
    <submittedName>
        <fullName evidence="4">Cyclic di-GMP phosphodiesterase Gmr</fullName>
        <ecNumber evidence="4">3.1.4.52</ecNumber>
    </submittedName>
</protein>
<evidence type="ECO:0000259" key="1">
    <source>
        <dbReference type="PROSITE" id="PS50112"/>
    </source>
</evidence>
<keyword evidence="4" id="KW-0378">Hydrolase</keyword>
<reference evidence="4 5" key="1">
    <citation type="submission" date="2018-06" db="EMBL/GenBank/DDBJ databases">
        <authorList>
            <consortium name="Pathogen Informatics"/>
            <person name="Doyle S."/>
        </authorList>
    </citation>
    <scope>NUCLEOTIDE SEQUENCE [LARGE SCALE GENOMIC DNA]</scope>
    <source>
        <strain evidence="4 5">NCTC12112</strain>
    </source>
</reference>
<dbReference type="PROSITE" id="PS50112">
    <property type="entry name" value="PAS"/>
    <property type="match status" value="1"/>
</dbReference>
<dbReference type="Gene3D" id="3.30.70.270">
    <property type="match status" value="1"/>
</dbReference>
<dbReference type="GO" id="GO:0006355">
    <property type="term" value="P:regulation of DNA-templated transcription"/>
    <property type="evidence" value="ECO:0007669"/>
    <property type="project" value="InterPro"/>
</dbReference>
<feature type="domain" description="GGDEF" evidence="3">
    <location>
        <begin position="392"/>
        <end position="524"/>
    </location>
</feature>
<dbReference type="InterPro" id="IPR052155">
    <property type="entry name" value="Biofilm_reg_signaling"/>
</dbReference>
<dbReference type="NCBIfam" id="TIGR00254">
    <property type="entry name" value="GGDEF"/>
    <property type="match status" value="1"/>
</dbReference>
<dbReference type="CDD" id="cd00130">
    <property type="entry name" value="PAS"/>
    <property type="match status" value="1"/>
</dbReference>
<dbReference type="SMART" id="SM00091">
    <property type="entry name" value="PAS"/>
    <property type="match status" value="2"/>
</dbReference>
<evidence type="ECO:0000259" key="3">
    <source>
        <dbReference type="PROSITE" id="PS50887"/>
    </source>
</evidence>
<dbReference type="InterPro" id="IPR000160">
    <property type="entry name" value="GGDEF_dom"/>
</dbReference>
<evidence type="ECO:0000313" key="5">
    <source>
        <dbReference type="Proteomes" id="UP000249008"/>
    </source>
</evidence>
<dbReference type="Gene3D" id="3.30.450.20">
    <property type="entry name" value="PAS domain"/>
    <property type="match status" value="2"/>
</dbReference>
<dbReference type="NCBIfam" id="TIGR00229">
    <property type="entry name" value="sensory_box"/>
    <property type="match status" value="1"/>
</dbReference>
<proteinExistence type="predicted"/>
<feature type="domain" description="PAC" evidence="2">
    <location>
        <begin position="204"/>
        <end position="255"/>
    </location>
</feature>
<dbReference type="InterPro" id="IPR000014">
    <property type="entry name" value="PAS"/>
</dbReference>
<feature type="domain" description="PAS" evidence="1">
    <location>
        <begin position="125"/>
        <end position="182"/>
    </location>
</feature>